<keyword evidence="7" id="KW-0540">Nuclease</keyword>
<proteinExistence type="predicted"/>
<keyword evidence="3" id="KW-0234">DNA repair</keyword>
<dbReference type="SUPFAM" id="SSF52980">
    <property type="entry name" value="Restriction endonuclease-like"/>
    <property type="match status" value="1"/>
</dbReference>
<name>A0A1I3BNL5_9ACTN</name>
<organism evidence="7 8">
    <name type="scientific">Actinopolymorpha cephalotaxi</name>
    <dbReference type="NCBI Taxonomy" id="504797"/>
    <lineage>
        <taxon>Bacteria</taxon>
        <taxon>Bacillati</taxon>
        <taxon>Actinomycetota</taxon>
        <taxon>Actinomycetes</taxon>
        <taxon>Propionibacteriales</taxon>
        <taxon>Actinopolymorphaceae</taxon>
        <taxon>Actinopolymorpha</taxon>
    </lineage>
</organism>
<feature type="compositionally biased region" description="Low complexity" evidence="4">
    <location>
        <begin position="322"/>
        <end position="333"/>
    </location>
</feature>
<dbReference type="Pfam" id="PF12705">
    <property type="entry name" value="PDDEXK_1"/>
    <property type="match status" value="1"/>
</dbReference>
<keyword evidence="1" id="KW-0227">DNA damage</keyword>
<evidence type="ECO:0000313" key="7">
    <source>
        <dbReference type="EMBL" id="SFH63833.1"/>
    </source>
</evidence>
<accession>A0A1I3BNL5</accession>
<keyword evidence="7" id="KW-0378">Hydrolase</keyword>
<keyword evidence="2" id="KW-0347">Helicase</keyword>
<feature type="region of interest" description="Disordered" evidence="4">
    <location>
        <begin position="313"/>
        <end position="346"/>
    </location>
</feature>
<keyword evidence="7" id="KW-0269">Exonuclease</keyword>
<dbReference type="GO" id="GO:0006281">
    <property type="term" value="P:DNA repair"/>
    <property type="evidence" value="ECO:0007669"/>
    <property type="project" value="UniProtKB-KW"/>
</dbReference>
<dbReference type="EMBL" id="FOOI01000025">
    <property type="protein sequence ID" value="SFH63833.1"/>
    <property type="molecule type" value="Genomic_DNA"/>
</dbReference>
<gene>
    <name evidence="6" type="ORF">FHR37_001739</name>
    <name evidence="7" type="ORF">SAMN05421678_12547</name>
</gene>
<dbReference type="InterPro" id="IPR038726">
    <property type="entry name" value="PDDEXK_AddAB-type"/>
</dbReference>
<dbReference type="RefSeq" id="WP_175542832.1">
    <property type="nucleotide sequence ID" value="NZ_FOOI01000025.1"/>
</dbReference>
<evidence type="ECO:0000313" key="9">
    <source>
        <dbReference type="Proteomes" id="UP000533017"/>
    </source>
</evidence>
<dbReference type="STRING" id="504797.SAMN05421678_12547"/>
<dbReference type="GO" id="GO:0004386">
    <property type="term" value="F:helicase activity"/>
    <property type="evidence" value="ECO:0007669"/>
    <property type="project" value="UniProtKB-KW"/>
</dbReference>
<evidence type="ECO:0000256" key="4">
    <source>
        <dbReference type="SAM" id="MobiDB-lite"/>
    </source>
</evidence>
<evidence type="ECO:0000256" key="1">
    <source>
        <dbReference type="ARBA" id="ARBA00022763"/>
    </source>
</evidence>
<keyword evidence="2" id="KW-0067">ATP-binding</keyword>
<reference evidence="6 9" key="2">
    <citation type="submission" date="2020-07" db="EMBL/GenBank/DDBJ databases">
        <title>Sequencing the genomes of 1000 actinobacteria strains.</title>
        <authorList>
            <person name="Klenk H.-P."/>
        </authorList>
    </citation>
    <scope>NUCLEOTIDE SEQUENCE [LARGE SCALE GENOMIC DNA]</scope>
    <source>
        <strain evidence="6 9">DSM 45117</strain>
    </source>
</reference>
<dbReference type="AlphaFoldDB" id="A0A1I3BNL5"/>
<dbReference type="Proteomes" id="UP000199052">
    <property type="component" value="Unassembled WGS sequence"/>
</dbReference>
<keyword evidence="9" id="KW-1185">Reference proteome</keyword>
<feature type="compositionally biased region" description="Low complexity" evidence="4">
    <location>
        <begin position="1"/>
        <end position="25"/>
    </location>
</feature>
<dbReference type="Gene3D" id="3.90.320.10">
    <property type="match status" value="1"/>
</dbReference>
<feature type="domain" description="PD-(D/E)XK endonuclease-like" evidence="5">
    <location>
        <begin position="60"/>
        <end position="310"/>
    </location>
</feature>
<protein>
    <submittedName>
        <fullName evidence="6 7">RecB family exonuclease</fullName>
    </submittedName>
</protein>
<dbReference type="GO" id="GO:0004527">
    <property type="term" value="F:exonuclease activity"/>
    <property type="evidence" value="ECO:0007669"/>
    <property type="project" value="UniProtKB-KW"/>
</dbReference>
<evidence type="ECO:0000256" key="2">
    <source>
        <dbReference type="ARBA" id="ARBA00022806"/>
    </source>
</evidence>
<reference evidence="7 8" key="1">
    <citation type="submission" date="2016-10" db="EMBL/GenBank/DDBJ databases">
        <authorList>
            <person name="de Groot N.N."/>
        </authorList>
    </citation>
    <scope>NUCLEOTIDE SEQUENCE [LARGE SCALE GENOMIC DNA]</scope>
    <source>
        <strain evidence="7 8">CPCC 202808</strain>
    </source>
</reference>
<dbReference type="Proteomes" id="UP000533017">
    <property type="component" value="Unassembled WGS sequence"/>
</dbReference>
<dbReference type="InterPro" id="IPR011335">
    <property type="entry name" value="Restrct_endonuc-II-like"/>
</dbReference>
<dbReference type="EMBL" id="JACBZA010000001">
    <property type="protein sequence ID" value="NYH82888.1"/>
    <property type="molecule type" value="Genomic_DNA"/>
</dbReference>
<dbReference type="InterPro" id="IPR011604">
    <property type="entry name" value="PDDEXK-like_dom_sf"/>
</dbReference>
<keyword evidence="2" id="KW-0547">Nucleotide-binding</keyword>
<sequence>MTTAGEAATTTVTTNANGDSGNPPGNSGGDTGGTAAASAAAGAGRGRADDPRPMLPLAVLSPSRASDFLTCPLRYRFRVIDRLPERPSPEATRGTVVHAVLERLFDLPAGGRTIEEACTLVRPQWDRLVEAEPELSELFGDEEGGFDPERLESFLAGARGLLDRYFTLEDPTRLEPAEREMYVECELDSGLRLRGYIDRLDVAPDGALRVVDYKTGRAPGPGYEQRAMFQMRCYALMLWRLRGVVPRLLQLVYLGSGDVLRYSPDEADLRATARKLQALWNAIERAHTTGEWRASPGPLCDWCDHKSRCPAWGGTPPPLPAPADTDPMPTQDTSEAPSPHASAVDL</sequence>
<evidence type="ECO:0000313" key="6">
    <source>
        <dbReference type="EMBL" id="NYH82888.1"/>
    </source>
</evidence>
<evidence type="ECO:0000313" key="8">
    <source>
        <dbReference type="Proteomes" id="UP000199052"/>
    </source>
</evidence>
<evidence type="ECO:0000256" key="3">
    <source>
        <dbReference type="ARBA" id="ARBA00023204"/>
    </source>
</evidence>
<evidence type="ECO:0000259" key="5">
    <source>
        <dbReference type="Pfam" id="PF12705"/>
    </source>
</evidence>
<feature type="region of interest" description="Disordered" evidence="4">
    <location>
        <begin position="1"/>
        <end position="55"/>
    </location>
</feature>
<feature type="compositionally biased region" description="Low complexity" evidence="4">
    <location>
        <begin position="33"/>
        <end position="42"/>
    </location>
</feature>